<gene>
    <name evidence="1" type="ORF">AVEN_48932_1</name>
</gene>
<sequence>MSKYFCRENFLGRPEAIRDLLKELSDEKNSILGDESEKNDFIEVENHEFIESDKGENEELSFDNKDEEETMLEKQTQEDENMKLKYEAKKVEKIPIFFSHVTNILFTSVKFSSLVKTSQSGHLFLNQATQEQHLEILFILFKDQRTQQKNFTLLLNNLIIFLLLKCWK</sequence>
<organism evidence="1 2">
    <name type="scientific">Araneus ventricosus</name>
    <name type="common">Orbweaver spider</name>
    <name type="synonym">Epeira ventricosa</name>
    <dbReference type="NCBI Taxonomy" id="182803"/>
    <lineage>
        <taxon>Eukaryota</taxon>
        <taxon>Metazoa</taxon>
        <taxon>Ecdysozoa</taxon>
        <taxon>Arthropoda</taxon>
        <taxon>Chelicerata</taxon>
        <taxon>Arachnida</taxon>
        <taxon>Araneae</taxon>
        <taxon>Araneomorphae</taxon>
        <taxon>Entelegynae</taxon>
        <taxon>Araneoidea</taxon>
        <taxon>Araneidae</taxon>
        <taxon>Araneus</taxon>
    </lineage>
</organism>
<proteinExistence type="predicted"/>
<dbReference type="OrthoDB" id="6461469at2759"/>
<reference evidence="1 2" key="1">
    <citation type="journal article" date="2019" name="Sci. Rep.">
        <title>Orb-weaving spider Araneus ventricosus genome elucidates the spidroin gene catalogue.</title>
        <authorList>
            <person name="Kono N."/>
            <person name="Nakamura H."/>
            <person name="Ohtoshi R."/>
            <person name="Moran D.A.P."/>
            <person name="Shinohara A."/>
            <person name="Yoshida Y."/>
            <person name="Fujiwara M."/>
            <person name="Mori M."/>
            <person name="Tomita M."/>
            <person name="Arakawa K."/>
        </authorList>
    </citation>
    <scope>NUCLEOTIDE SEQUENCE [LARGE SCALE GENOMIC DNA]</scope>
</reference>
<evidence type="ECO:0000313" key="2">
    <source>
        <dbReference type="Proteomes" id="UP000499080"/>
    </source>
</evidence>
<name>A0A4Y2AGP5_ARAVE</name>
<accession>A0A4Y2AGP5</accession>
<comment type="caution">
    <text evidence="1">The sequence shown here is derived from an EMBL/GenBank/DDBJ whole genome shotgun (WGS) entry which is preliminary data.</text>
</comment>
<evidence type="ECO:0000313" key="1">
    <source>
        <dbReference type="EMBL" id="GBL78968.1"/>
    </source>
</evidence>
<dbReference type="EMBL" id="BGPR01000017">
    <property type="protein sequence ID" value="GBL78968.1"/>
    <property type="molecule type" value="Genomic_DNA"/>
</dbReference>
<keyword evidence="2" id="KW-1185">Reference proteome</keyword>
<protein>
    <submittedName>
        <fullName evidence="1">Uncharacterized protein</fullName>
    </submittedName>
</protein>
<dbReference type="Proteomes" id="UP000499080">
    <property type="component" value="Unassembled WGS sequence"/>
</dbReference>
<dbReference type="AlphaFoldDB" id="A0A4Y2AGP5"/>